<dbReference type="EMBL" id="JAJSOF020000025">
    <property type="protein sequence ID" value="KAJ4434690.1"/>
    <property type="molecule type" value="Genomic_DNA"/>
</dbReference>
<evidence type="ECO:0000313" key="3">
    <source>
        <dbReference type="Proteomes" id="UP001148838"/>
    </source>
</evidence>
<organism evidence="2 3">
    <name type="scientific">Periplaneta americana</name>
    <name type="common">American cockroach</name>
    <name type="synonym">Blatta americana</name>
    <dbReference type="NCBI Taxonomy" id="6978"/>
    <lineage>
        <taxon>Eukaryota</taxon>
        <taxon>Metazoa</taxon>
        <taxon>Ecdysozoa</taxon>
        <taxon>Arthropoda</taxon>
        <taxon>Hexapoda</taxon>
        <taxon>Insecta</taxon>
        <taxon>Pterygota</taxon>
        <taxon>Neoptera</taxon>
        <taxon>Polyneoptera</taxon>
        <taxon>Dictyoptera</taxon>
        <taxon>Blattodea</taxon>
        <taxon>Blattoidea</taxon>
        <taxon>Blattidae</taxon>
        <taxon>Blattinae</taxon>
        <taxon>Periplaneta</taxon>
    </lineage>
</organism>
<reference evidence="2 3" key="1">
    <citation type="journal article" date="2022" name="Allergy">
        <title>Genome assembly and annotation of Periplaneta americana reveal a comprehensive cockroach allergen profile.</title>
        <authorList>
            <person name="Wang L."/>
            <person name="Xiong Q."/>
            <person name="Saelim N."/>
            <person name="Wang L."/>
            <person name="Nong W."/>
            <person name="Wan A.T."/>
            <person name="Shi M."/>
            <person name="Liu X."/>
            <person name="Cao Q."/>
            <person name="Hui J.H.L."/>
            <person name="Sookrung N."/>
            <person name="Leung T.F."/>
            <person name="Tungtrongchitr A."/>
            <person name="Tsui S.K.W."/>
        </authorList>
    </citation>
    <scope>NUCLEOTIDE SEQUENCE [LARGE SCALE GENOMIC DNA]</scope>
    <source>
        <strain evidence="2">PWHHKU_190912</strain>
    </source>
</reference>
<feature type="domain" description="Mutator-like transposase" evidence="1">
    <location>
        <begin position="4"/>
        <end position="144"/>
    </location>
</feature>
<name>A0ABQ8SLR3_PERAM</name>
<evidence type="ECO:0000313" key="2">
    <source>
        <dbReference type="EMBL" id="KAJ4434690.1"/>
    </source>
</evidence>
<accession>A0ABQ8SLR3</accession>
<gene>
    <name evidence="2" type="ORF">ANN_23258</name>
</gene>
<dbReference type="InterPro" id="IPR049012">
    <property type="entry name" value="Mutator_transp_dom"/>
</dbReference>
<protein>
    <recommendedName>
        <fullName evidence="1">Mutator-like transposase domain-containing protein</fullName>
    </recommendedName>
</protein>
<comment type="caution">
    <text evidence="2">The sequence shown here is derived from an EMBL/GenBank/DDBJ whole genome shotgun (WGS) entry which is preliminary data.</text>
</comment>
<keyword evidence="3" id="KW-1185">Reference proteome</keyword>
<dbReference type="Pfam" id="PF20700">
    <property type="entry name" value="Mutator"/>
    <property type="match status" value="1"/>
</dbReference>
<dbReference type="Proteomes" id="UP001148838">
    <property type="component" value="Unassembled WGS sequence"/>
</dbReference>
<evidence type="ECO:0000259" key="1">
    <source>
        <dbReference type="Pfam" id="PF20700"/>
    </source>
</evidence>
<sequence length="168" mass="18504">MVEAAKEAVEENAGSTDIAIAIDGSWQKRGHTSLNGVVTATSIDNGTKNKVDHTSNCVKNFDGASGTMEVEGAVKIFKSSIKERGVRYSTYLGDGDSRGFQQVVNEKPYGEHFKIEKWECLGHVQKRMGNRLRKLVKDMKGQKLADGNEEDSNCGYDVVTDEHDKYIG</sequence>
<proteinExistence type="predicted"/>